<dbReference type="Pfam" id="PF01337">
    <property type="entry name" value="Barstar"/>
    <property type="match status" value="1"/>
</dbReference>
<sequence>MMRHLGRDTRIAEVVRGERAAGRQVEVVPAGADKTESLRLFAEVLGFPSYFGHNLDALADSLTDHVGTRAGEWSLIWDGARGLRASDEATYAAIDDILGDLANDSGVHVTVIDR</sequence>
<reference evidence="3 4" key="1">
    <citation type="journal article" date="2013" name="ISME J.">
        <title>A metabolic model for members of the genus Tetrasphaera involved in enhanced biological phosphorus removal.</title>
        <authorList>
            <person name="Kristiansen R."/>
            <person name="Nguyen H.T.T."/>
            <person name="Saunders A.M."/>
            <person name="Nielsen J.L."/>
            <person name="Wimmer R."/>
            <person name="Le V.Q."/>
            <person name="McIlroy S.J."/>
            <person name="Petrovski S."/>
            <person name="Seviour R.J."/>
            <person name="Calteau A."/>
            <person name="Nielsen K.L."/>
            <person name="Nielsen P.H."/>
        </authorList>
    </citation>
    <scope>NUCLEOTIDE SEQUENCE [LARGE SCALE GENOMIC DNA]</scope>
    <source>
        <strain evidence="3 4">Ben 74</strain>
    </source>
</reference>
<accession>A0A077MCC5</accession>
<dbReference type="RefSeq" id="WP_053079721.1">
    <property type="nucleotide sequence ID" value="NZ_HF571038.1"/>
</dbReference>
<dbReference type="EMBL" id="CAJC01000090">
    <property type="protein sequence ID" value="CCI52507.1"/>
    <property type="molecule type" value="Genomic_DNA"/>
</dbReference>
<dbReference type="AlphaFoldDB" id="A0A077MCC5"/>
<dbReference type="OrthoDB" id="8859549at2"/>
<dbReference type="SUPFAM" id="SSF52038">
    <property type="entry name" value="Barstar-related"/>
    <property type="match status" value="1"/>
</dbReference>
<dbReference type="STRING" id="1193518.BN13_180030"/>
<proteinExistence type="inferred from homology"/>
<feature type="domain" description="Barstar (barnase inhibitor)" evidence="2">
    <location>
        <begin position="32"/>
        <end position="106"/>
    </location>
</feature>
<evidence type="ECO:0000256" key="1">
    <source>
        <dbReference type="ARBA" id="ARBA00006845"/>
    </source>
</evidence>
<protein>
    <recommendedName>
        <fullName evidence="2">Barstar (barnase inhibitor) domain-containing protein</fullName>
    </recommendedName>
</protein>
<dbReference type="Gene3D" id="3.30.370.10">
    <property type="entry name" value="Barstar-like"/>
    <property type="match status" value="1"/>
</dbReference>
<comment type="caution">
    <text evidence="3">The sequence shown here is derived from an EMBL/GenBank/DDBJ whole genome shotgun (WGS) entry which is preliminary data.</text>
</comment>
<dbReference type="Proteomes" id="UP000035720">
    <property type="component" value="Unassembled WGS sequence"/>
</dbReference>
<dbReference type="InterPro" id="IPR035905">
    <property type="entry name" value="Barstar-like_sf"/>
</dbReference>
<gene>
    <name evidence="3" type="ORF">BN13_180030</name>
</gene>
<evidence type="ECO:0000259" key="2">
    <source>
        <dbReference type="Pfam" id="PF01337"/>
    </source>
</evidence>
<keyword evidence="4" id="KW-1185">Reference proteome</keyword>
<dbReference type="InterPro" id="IPR000468">
    <property type="entry name" value="Barstar"/>
</dbReference>
<evidence type="ECO:0000313" key="3">
    <source>
        <dbReference type="EMBL" id="CCI52507.1"/>
    </source>
</evidence>
<name>A0A077MCC5_9MICO</name>
<comment type="similarity">
    <text evidence="1">Belongs to the barstar family.</text>
</comment>
<organism evidence="3 4">
    <name type="scientific">Nostocoides jenkinsii Ben 74</name>
    <dbReference type="NCBI Taxonomy" id="1193518"/>
    <lineage>
        <taxon>Bacteria</taxon>
        <taxon>Bacillati</taxon>
        <taxon>Actinomycetota</taxon>
        <taxon>Actinomycetes</taxon>
        <taxon>Micrococcales</taxon>
        <taxon>Intrasporangiaceae</taxon>
        <taxon>Nostocoides</taxon>
    </lineage>
</organism>
<evidence type="ECO:0000313" key="4">
    <source>
        <dbReference type="Proteomes" id="UP000035720"/>
    </source>
</evidence>